<dbReference type="RefSeq" id="WP_304987714.1">
    <property type="nucleotide sequence ID" value="NZ_BAAACR010000002.1"/>
</dbReference>
<evidence type="ECO:0008006" key="4">
    <source>
        <dbReference type="Google" id="ProtNLM"/>
    </source>
</evidence>
<proteinExistence type="predicted"/>
<evidence type="ECO:0000313" key="3">
    <source>
        <dbReference type="Proteomes" id="UP001500399"/>
    </source>
</evidence>
<sequence length="132" mass="14648">MHRTRCGEAGHVLLEAVLLGLIVLAVAASLGIFARTALLREYAAARMEAALVARAQFSRMEAALDTGVPPPCGVTEVRANERIYRVETSVTRTEDFYDVQLRLSWQIAGHAETVDFVRRMRHHVRVEDTSGT</sequence>
<evidence type="ECO:0000313" key="2">
    <source>
        <dbReference type="EMBL" id="GAA0203186.1"/>
    </source>
</evidence>
<keyword evidence="1" id="KW-0812">Transmembrane</keyword>
<name>A0ABP3CFS5_9FIRM</name>
<comment type="caution">
    <text evidence="2">The sequence shown here is derived from an EMBL/GenBank/DDBJ whole genome shotgun (WGS) entry which is preliminary data.</text>
</comment>
<reference evidence="3" key="1">
    <citation type="journal article" date="2019" name="Int. J. Syst. Evol. Microbiol.">
        <title>The Global Catalogue of Microorganisms (GCM) 10K type strain sequencing project: providing services to taxonomists for standard genome sequencing and annotation.</title>
        <authorList>
            <consortium name="The Broad Institute Genomics Platform"/>
            <consortium name="The Broad Institute Genome Sequencing Center for Infectious Disease"/>
            <person name="Wu L."/>
            <person name="Ma J."/>
        </authorList>
    </citation>
    <scope>NUCLEOTIDE SEQUENCE [LARGE SCALE GENOMIC DNA]</scope>
    <source>
        <strain evidence="3">JCM 8542</strain>
    </source>
</reference>
<evidence type="ECO:0000256" key="1">
    <source>
        <dbReference type="SAM" id="Phobius"/>
    </source>
</evidence>
<keyword evidence="1" id="KW-1133">Transmembrane helix</keyword>
<dbReference type="Proteomes" id="UP001500399">
    <property type="component" value="Unassembled WGS sequence"/>
</dbReference>
<gene>
    <name evidence="2" type="ORF">GCM10008919_03130</name>
</gene>
<accession>A0ABP3CFS5</accession>
<keyword evidence="1" id="KW-0472">Membrane</keyword>
<feature type="transmembrane region" description="Helical" evidence="1">
    <location>
        <begin position="12"/>
        <end position="34"/>
    </location>
</feature>
<protein>
    <recommendedName>
        <fullName evidence="4">Type II secretion system protein</fullName>
    </recommendedName>
</protein>
<organism evidence="2 3">
    <name type="scientific">Selenomonas dianae</name>
    <dbReference type="NCBI Taxonomy" id="135079"/>
    <lineage>
        <taxon>Bacteria</taxon>
        <taxon>Bacillati</taxon>
        <taxon>Bacillota</taxon>
        <taxon>Negativicutes</taxon>
        <taxon>Selenomonadales</taxon>
        <taxon>Selenomonadaceae</taxon>
        <taxon>Selenomonas</taxon>
    </lineage>
</organism>
<keyword evidence="3" id="KW-1185">Reference proteome</keyword>
<dbReference type="EMBL" id="BAAACR010000002">
    <property type="protein sequence ID" value="GAA0203186.1"/>
    <property type="molecule type" value="Genomic_DNA"/>
</dbReference>